<organism evidence="2 3">
    <name type="scientific">Candidatus Erwinia dacicola</name>
    <dbReference type="NCBI Taxonomy" id="252393"/>
    <lineage>
        <taxon>Bacteria</taxon>
        <taxon>Pseudomonadati</taxon>
        <taxon>Pseudomonadota</taxon>
        <taxon>Gammaproteobacteria</taxon>
        <taxon>Enterobacterales</taxon>
        <taxon>Erwiniaceae</taxon>
        <taxon>Erwinia</taxon>
    </lineage>
</organism>
<evidence type="ECO:0000313" key="2">
    <source>
        <dbReference type="EMBL" id="RAP71476.1"/>
    </source>
</evidence>
<gene>
    <name evidence="2" type="ORF">ACZ87_01717</name>
</gene>
<dbReference type="EMBL" id="LJAM02000140">
    <property type="protein sequence ID" value="RAP71476.1"/>
    <property type="molecule type" value="Genomic_DNA"/>
</dbReference>
<name>A0A328TUE5_9GAMM</name>
<accession>A0A328TUE5</accession>
<feature type="non-terminal residue" evidence="2">
    <location>
        <position position="53"/>
    </location>
</feature>
<keyword evidence="3" id="KW-1185">Reference proteome</keyword>
<reference evidence="2" key="1">
    <citation type="submission" date="2018-04" db="EMBL/GenBank/DDBJ databases">
        <title>Genomes of the Obligate Erwinia dacicola and Facultative Enterobacter sp. OLF Endosymbionts of the Olive Fruit fly, Bactrocera oleae.</title>
        <authorList>
            <person name="Estes A.M."/>
            <person name="Hearn D.J."/>
            <person name="Agarwal S."/>
            <person name="Pierson E.A."/>
            <person name="Dunning-Hotopp J.C."/>
        </authorList>
    </citation>
    <scope>NUCLEOTIDE SEQUENCE [LARGE SCALE GENOMIC DNA]</scope>
    <source>
        <strain evidence="2">Oroville</strain>
    </source>
</reference>
<protein>
    <submittedName>
        <fullName evidence="2">Uncharacterized protein</fullName>
    </submittedName>
</protein>
<proteinExistence type="predicted"/>
<sequence>MPALAQDGGIQKAMWAGGPRRSKRNGDSKRMILSATMNVAPLQGERHSFAVPV</sequence>
<feature type="region of interest" description="Disordered" evidence="1">
    <location>
        <begin position="1"/>
        <end position="27"/>
    </location>
</feature>
<dbReference type="AlphaFoldDB" id="A0A328TUE5"/>
<comment type="caution">
    <text evidence="2">The sequence shown here is derived from an EMBL/GenBank/DDBJ whole genome shotgun (WGS) entry which is preliminary data.</text>
</comment>
<evidence type="ECO:0000313" key="3">
    <source>
        <dbReference type="Proteomes" id="UP000244334"/>
    </source>
</evidence>
<dbReference type="Proteomes" id="UP000244334">
    <property type="component" value="Unassembled WGS sequence"/>
</dbReference>
<evidence type="ECO:0000256" key="1">
    <source>
        <dbReference type="SAM" id="MobiDB-lite"/>
    </source>
</evidence>